<dbReference type="Proteomes" id="UP000070687">
    <property type="component" value="Unassembled WGS sequence"/>
</dbReference>
<comment type="caution">
    <text evidence="1">The sequence shown here is derived from an EMBL/GenBank/DDBJ whole genome shotgun (WGS) entry which is preliminary data.</text>
</comment>
<evidence type="ECO:0000313" key="1">
    <source>
        <dbReference type="EMBL" id="KXA19169.1"/>
    </source>
</evidence>
<gene>
    <name evidence="1" type="ORF">HMPREF3208_01154</name>
</gene>
<sequence length="115" mass="12505">MNLSTITLKKRGDSTEGIMPQFRVDSEHIQQSAAAVGSSVNAIRSAVNGMYANLQQLQSVWTGPAATQFASTAQQWRAAQQQMEQSLEAIQQAMQHASGLYLDAETQATSLFGMR</sequence>
<reference evidence="1 2" key="1">
    <citation type="submission" date="2016-01" db="EMBL/GenBank/DDBJ databases">
        <authorList>
            <person name="Oliw E.H."/>
        </authorList>
    </citation>
    <scope>NUCLEOTIDE SEQUENCE [LARGE SCALE GENOMIC DNA]</scope>
    <source>
        <strain evidence="1 2">PSS_7772B</strain>
    </source>
</reference>
<dbReference type="InterPro" id="IPR010310">
    <property type="entry name" value="T7SS_ESAT-6-like"/>
</dbReference>
<dbReference type="PATRIC" id="fig|2702.100.peg.1139"/>
<proteinExistence type="predicted"/>
<dbReference type="EMBL" id="LRQB01000075">
    <property type="protein sequence ID" value="KXA19169.1"/>
    <property type="molecule type" value="Genomic_DNA"/>
</dbReference>
<dbReference type="InterPro" id="IPR036689">
    <property type="entry name" value="ESAT-6-like_sf"/>
</dbReference>
<accession>A0A133NSB0</accession>
<dbReference type="AlphaFoldDB" id="A0A133NSB0"/>
<protein>
    <submittedName>
        <fullName evidence="1">WXG100 family type VII secretion target</fullName>
    </submittedName>
</protein>
<dbReference type="NCBIfam" id="TIGR03930">
    <property type="entry name" value="WXG100_ESAT6"/>
    <property type="match status" value="1"/>
</dbReference>
<name>A0A133NSB0_GARVA</name>
<evidence type="ECO:0000313" key="2">
    <source>
        <dbReference type="Proteomes" id="UP000070687"/>
    </source>
</evidence>
<dbReference type="SUPFAM" id="SSF140453">
    <property type="entry name" value="EsxAB dimer-like"/>
    <property type="match status" value="1"/>
</dbReference>
<organism evidence="1 2">
    <name type="scientific">Gardnerella vaginalis</name>
    <dbReference type="NCBI Taxonomy" id="2702"/>
    <lineage>
        <taxon>Bacteria</taxon>
        <taxon>Bacillati</taxon>
        <taxon>Actinomycetota</taxon>
        <taxon>Actinomycetes</taxon>
        <taxon>Bifidobacteriales</taxon>
        <taxon>Bifidobacteriaceae</taxon>
        <taxon>Gardnerella</taxon>
    </lineage>
</organism>
<dbReference type="Gene3D" id="1.10.287.1060">
    <property type="entry name" value="ESAT-6-like"/>
    <property type="match status" value="1"/>
</dbReference>
<dbReference type="Pfam" id="PF06013">
    <property type="entry name" value="WXG100"/>
    <property type="match status" value="1"/>
</dbReference>